<dbReference type="AlphaFoldDB" id="A0A8S1UMS0"/>
<proteinExistence type="predicted"/>
<dbReference type="EMBL" id="CAJJDP010000046">
    <property type="protein sequence ID" value="CAD8165019.1"/>
    <property type="molecule type" value="Genomic_DNA"/>
</dbReference>
<comment type="caution">
    <text evidence="2">The sequence shown here is derived from an EMBL/GenBank/DDBJ whole genome shotgun (WGS) entry which is preliminary data.</text>
</comment>
<reference evidence="2" key="1">
    <citation type="submission" date="2021-01" db="EMBL/GenBank/DDBJ databases">
        <authorList>
            <consortium name="Genoscope - CEA"/>
            <person name="William W."/>
        </authorList>
    </citation>
    <scope>NUCLEOTIDE SEQUENCE</scope>
</reference>
<keyword evidence="3" id="KW-1185">Reference proteome</keyword>
<organism evidence="2 3">
    <name type="scientific">Paramecium octaurelia</name>
    <dbReference type="NCBI Taxonomy" id="43137"/>
    <lineage>
        <taxon>Eukaryota</taxon>
        <taxon>Sar</taxon>
        <taxon>Alveolata</taxon>
        <taxon>Ciliophora</taxon>
        <taxon>Intramacronucleata</taxon>
        <taxon>Oligohymenophorea</taxon>
        <taxon>Peniculida</taxon>
        <taxon>Parameciidae</taxon>
        <taxon>Paramecium</taxon>
    </lineage>
</organism>
<gene>
    <name evidence="2" type="ORF">POCTA_138.1.T0460075</name>
</gene>
<name>A0A8S1UMS0_PAROT</name>
<dbReference type="OrthoDB" id="319703at2759"/>
<accession>A0A8S1UMS0</accession>
<protein>
    <submittedName>
        <fullName evidence="2">Uncharacterized protein</fullName>
    </submittedName>
</protein>
<sequence>MASMLQQTNNNQFEKQIQQFKPQTQAQAQIQYYVYQDLQYVINLLYQMKAVAQHFKNSEHTMVKLCNNKLMLQLNISFGIHLDQLQQSQRNETNFYFLKAQKNNAFMILESIIQKMSDNEKELLKEQLECIQNYMTNCLGPQYNWRQYQLKATNMTPQFNDQVLQQLINSIQQVDNQVTHIKENSNSSFPLEQIERTAQQFERKTQEQLNRNFPNLNNSNFNMQENELSQVDNLNISYPKNQWNKQNNQKTQSTQPDLMNSVDNEFQNQQLTDVLCHYQYSNSNQDRIVQQINLDYEKFKVQRYHQIYNLNCNVLQNYQQQGHLREQFKYFQIFKIYHDYVQQANNNLKQFVEFLLSYQYKDQYHYDEFINYIMESQEIINSKSQYMQGNNSQYPLNPQYYQKLYQKFLLIFQYQKR</sequence>
<feature type="coiled-coil region" evidence="1">
    <location>
        <begin position="164"/>
        <end position="211"/>
    </location>
</feature>
<keyword evidence="1" id="KW-0175">Coiled coil</keyword>
<evidence type="ECO:0000313" key="2">
    <source>
        <dbReference type="EMBL" id="CAD8165019.1"/>
    </source>
</evidence>
<evidence type="ECO:0000313" key="3">
    <source>
        <dbReference type="Proteomes" id="UP000683925"/>
    </source>
</evidence>
<evidence type="ECO:0000256" key="1">
    <source>
        <dbReference type="SAM" id="Coils"/>
    </source>
</evidence>
<dbReference type="Proteomes" id="UP000683925">
    <property type="component" value="Unassembled WGS sequence"/>
</dbReference>